<feature type="region of interest" description="Disordered" evidence="1">
    <location>
        <begin position="328"/>
        <end position="355"/>
    </location>
</feature>
<feature type="domain" description="5-hmdU DNA kinase helical" evidence="2">
    <location>
        <begin position="379"/>
        <end position="713"/>
    </location>
</feature>
<feature type="compositionally biased region" description="Basic and acidic residues" evidence="1">
    <location>
        <begin position="211"/>
        <end position="221"/>
    </location>
</feature>
<evidence type="ECO:0000259" key="2">
    <source>
        <dbReference type="Pfam" id="PF18723"/>
    </source>
</evidence>
<dbReference type="GO" id="GO:0004553">
    <property type="term" value="F:hydrolase activity, hydrolyzing O-glycosyl compounds"/>
    <property type="evidence" value="ECO:0007669"/>
    <property type="project" value="TreeGrafter"/>
</dbReference>
<dbReference type="PANTHER" id="PTHR31616">
    <property type="entry name" value="TREHALASE"/>
    <property type="match status" value="1"/>
</dbReference>
<dbReference type="GO" id="GO:0005975">
    <property type="term" value="P:carbohydrate metabolic process"/>
    <property type="evidence" value="ECO:0007669"/>
    <property type="project" value="InterPro"/>
</dbReference>
<feature type="compositionally biased region" description="Polar residues" evidence="1">
    <location>
        <begin position="157"/>
        <end position="170"/>
    </location>
</feature>
<dbReference type="PANTHER" id="PTHR31616:SF0">
    <property type="entry name" value="GLUCAN 1,4-ALPHA-GLUCOSIDASE"/>
    <property type="match status" value="1"/>
</dbReference>
<evidence type="ECO:0000313" key="4">
    <source>
        <dbReference type="Proteomes" id="UP000649617"/>
    </source>
</evidence>
<keyword evidence="4" id="KW-1185">Reference proteome</keyword>
<dbReference type="SUPFAM" id="SSF48208">
    <property type="entry name" value="Six-hairpin glycosidases"/>
    <property type="match status" value="1"/>
</dbReference>
<dbReference type="Proteomes" id="UP000649617">
    <property type="component" value="Unassembled WGS sequence"/>
</dbReference>
<dbReference type="Gene3D" id="1.50.10.10">
    <property type="match status" value="1"/>
</dbReference>
<organism evidence="3 4">
    <name type="scientific">Symbiodinium pilosum</name>
    <name type="common">Dinoflagellate</name>
    <dbReference type="NCBI Taxonomy" id="2952"/>
    <lineage>
        <taxon>Eukaryota</taxon>
        <taxon>Sar</taxon>
        <taxon>Alveolata</taxon>
        <taxon>Dinophyceae</taxon>
        <taxon>Suessiales</taxon>
        <taxon>Symbiodiniaceae</taxon>
        <taxon>Symbiodinium</taxon>
    </lineage>
</organism>
<dbReference type="InterPro" id="IPR008928">
    <property type="entry name" value="6-hairpin_glycosidase_sf"/>
</dbReference>
<dbReference type="InterPro" id="IPR040684">
    <property type="entry name" value="HMUDK_hel"/>
</dbReference>
<evidence type="ECO:0000313" key="3">
    <source>
        <dbReference type="EMBL" id="CAE7646638.1"/>
    </source>
</evidence>
<accession>A0A812VLW1</accession>
<evidence type="ECO:0000256" key="1">
    <source>
        <dbReference type="SAM" id="MobiDB-lite"/>
    </source>
</evidence>
<reference evidence="3" key="1">
    <citation type="submission" date="2021-02" db="EMBL/GenBank/DDBJ databases">
        <authorList>
            <person name="Dougan E. K."/>
            <person name="Rhodes N."/>
            <person name="Thang M."/>
            <person name="Chan C."/>
        </authorList>
    </citation>
    <scope>NUCLEOTIDE SEQUENCE</scope>
</reference>
<dbReference type="InterPro" id="IPR012341">
    <property type="entry name" value="6hp_glycosidase-like_sf"/>
</dbReference>
<feature type="region of interest" description="Disordered" evidence="1">
    <location>
        <begin position="96"/>
        <end position="223"/>
    </location>
</feature>
<dbReference type="OrthoDB" id="433132at2759"/>
<protein>
    <recommendedName>
        <fullName evidence="2">5-hmdU DNA kinase helical domain-containing protein</fullName>
    </recommendedName>
</protein>
<comment type="caution">
    <text evidence="3">The sequence shown here is derived from an EMBL/GenBank/DDBJ whole genome shotgun (WGS) entry which is preliminary data.</text>
</comment>
<sequence>MDTFGGDPVFNCLVNNNSDKTGFYDVVLEDFSKAEQFYEDASTILVTKLLSDKGDVVEIRDFAPRFVHYDRVFRPFQLIRLVRRLQAQKGKQSAGDLLILTSPARSQAPAKRRRGKQSDGYLPTPYASGAPSDPMKRQRGKQSAGTLLMKRKRGKQSDSNLPTCSGSSSLPDAPTKRKRSKQGSGNLLMPQSARSDASTKRKPGRPCTKRPPSEQTKREVANADAAVLSDVPADDPVRRLVKIGHKATAAQAAYFLLADAWNLEGRIDLARLRENTGRRFIDASKVKISIRAKSTGGSVEEAARIARCCCRLAASGGTFEEVQRRKGQLLRGRKAAPENKATPLPSSTSKVATREPVLEQSKLPCRQQGHQVGQTPPESMLQHFYDMMNARETIAKRRKAGVAGVQLYDNLPPDMAAYFKRWCCPNVRRREDRTTKDLARLADAHTRFKLCKSDAERDRLKSLLVLNFCVWRFMGGTLLFARAIGFLTNWSDVEKDHIRRVITEAFRDGCAASLFSDAYEAPQKIRKAFGRNCDDAKLEGLLYNRGLKAVVNREPALTYFTIHGRFRLIDAVWRMAPEVVEAALPDQEGKCRWQKVANVLGRLPFFGRDENNLREPTFFAKEIAQDLLDTPVFEGGRRSVSDLQSFSPAGPGAVLGLMLLYHLKERPLQGVAVPLMRAILEEAPKYWQHPDSEPLELHDIQFMLCEVQKLFHSHNSQNSLRCYAGPTSAATAFQASGAKLPWTQLVQDGLLLLQQRSASGVVPEEELQAFLIHWLGFTTYEQDEVLRHGDEVCLKVGTSFLTLEGFQAVDRLVRSSESNDSTLASFVLERRKGVGALQYGDEIWLRSNCGSHLGPVKKPSDGEQAKLGTNLSAPKFASERYDEGRLFVVEADPARSSGPNEGDGKVTGAVRLRLQSPGARLFLQADGNRCMVSSEADSSLVVLEHPPHRAEVTANLRACFVQAIADSLREGVFKSYEAGTGKHMLSLAELESVIIVFGSDESFTNSLSQVAMEFETKTTNYWKQWCSNLCLPVEFQQVLMRAAMTLAMNQSEDCGGFLATLSMGLPLGPFCPSTRDSRVCRLLDECLALPVLRDMGLLDLCKKFLGFAKEICYREQVPQHVYNSWGALQDTKREYVPYLAGYRGMGEVHSGGMLLEDPAHDEESDAWPQAVIYGLLAISLVHAFFDVRLSQELCTPQLCEKLELYAQRACSAFSHRCQMYKAYPTSDHVNRPMLPLGAGFFDDDLHFFVCEGLGDSHQSSDGLASVHTLTSVLCWAAADRLHRVAAHYFRDPERADHWQRQALEIHEEICQQAWSPARGAFTTFWGGTKVGPSVLRLAELGFISPEDARFRGTVRAFEADAALCASCLKGADGEVLGEESILKAFATCFTTNTLLWYSEALRSIGATVESRRLVEALLRTSKHPGMLAEAIDLRTGEQWGNTPCTSALLSLLRVAPRLSRTWREV</sequence>
<proteinExistence type="predicted"/>
<gene>
    <name evidence="3" type="ORF">SPIL2461_LOCUS17194</name>
</gene>
<dbReference type="Pfam" id="PF18723">
    <property type="entry name" value="HMUDK_hel"/>
    <property type="match status" value="1"/>
</dbReference>
<name>A0A812VLW1_SYMPI</name>
<dbReference type="EMBL" id="CAJNIZ010043005">
    <property type="protein sequence ID" value="CAE7646638.1"/>
    <property type="molecule type" value="Genomic_DNA"/>
</dbReference>